<dbReference type="Proteomes" id="UP001235840">
    <property type="component" value="Unassembled WGS sequence"/>
</dbReference>
<comment type="caution">
    <text evidence="2">The sequence shown here is derived from an EMBL/GenBank/DDBJ whole genome shotgun (WGS) entry which is preliminary data.</text>
</comment>
<accession>A0ABT9W253</accession>
<evidence type="ECO:0000313" key="3">
    <source>
        <dbReference type="Proteomes" id="UP001235840"/>
    </source>
</evidence>
<keyword evidence="1" id="KW-0812">Transmembrane</keyword>
<keyword evidence="1" id="KW-0472">Membrane</keyword>
<evidence type="ECO:0000256" key="1">
    <source>
        <dbReference type="SAM" id="Phobius"/>
    </source>
</evidence>
<feature type="transmembrane region" description="Helical" evidence="1">
    <location>
        <begin position="28"/>
        <end position="45"/>
    </location>
</feature>
<proteinExistence type="predicted"/>
<evidence type="ECO:0000313" key="2">
    <source>
        <dbReference type="EMBL" id="MDQ0167195.1"/>
    </source>
</evidence>
<protein>
    <submittedName>
        <fullName evidence="2">Asparagine N-glycosylation enzyme membrane subunit Stt3</fullName>
    </submittedName>
</protein>
<name>A0ABT9W253_9BACI</name>
<feature type="transmembrane region" description="Helical" evidence="1">
    <location>
        <begin position="52"/>
        <end position="70"/>
    </location>
</feature>
<organism evidence="2 3">
    <name type="scientific">Caldalkalibacillus horti</name>
    <dbReference type="NCBI Taxonomy" id="77523"/>
    <lineage>
        <taxon>Bacteria</taxon>
        <taxon>Bacillati</taxon>
        <taxon>Bacillota</taxon>
        <taxon>Bacilli</taxon>
        <taxon>Bacillales</taxon>
        <taxon>Bacillaceae</taxon>
        <taxon>Caldalkalibacillus</taxon>
    </lineage>
</organism>
<dbReference type="EMBL" id="JAUSTY010000013">
    <property type="protein sequence ID" value="MDQ0167195.1"/>
    <property type="molecule type" value="Genomic_DNA"/>
</dbReference>
<feature type="transmembrane region" description="Helical" evidence="1">
    <location>
        <begin position="76"/>
        <end position="95"/>
    </location>
</feature>
<gene>
    <name evidence="2" type="ORF">J2S11_003120</name>
</gene>
<dbReference type="RefSeq" id="WP_307395969.1">
    <property type="nucleotide sequence ID" value="NZ_BAAADK010000046.1"/>
</dbReference>
<keyword evidence="1" id="KW-1133">Transmembrane helix</keyword>
<keyword evidence="3" id="KW-1185">Reference proteome</keyword>
<reference evidence="2 3" key="1">
    <citation type="submission" date="2023-07" db="EMBL/GenBank/DDBJ databases">
        <title>Genomic Encyclopedia of Type Strains, Phase IV (KMG-IV): sequencing the most valuable type-strain genomes for metagenomic binning, comparative biology and taxonomic classification.</title>
        <authorList>
            <person name="Goeker M."/>
        </authorList>
    </citation>
    <scope>NUCLEOTIDE SEQUENCE [LARGE SCALE GENOMIC DNA]</scope>
    <source>
        <strain evidence="2 3">DSM 12751</strain>
    </source>
</reference>
<sequence>MTVLVFGALPVVILYALLKRRYNPKTGFFIAGISVYIPLSLFMIVTIDNPPYLFLIVIPVSLIIYFLVSIKLGSDITSFGAFLAHAMGIIGLNIIEDNHTIFLYPCSHTRFNLYIRSFKKEG</sequence>